<dbReference type="GeneID" id="83197992"/>
<evidence type="ECO:0000259" key="6">
    <source>
        <dbReference type="Pfam" id="PF07930"/>
    </source>
</evidence>
<keyword evidence="2" id="KW-0378">Hydrolase</keyword>
<gene>
    <name evidence="7" type="ORF">N7468_001392</name>
</gene>
<keyword evidence="8" id="KW-1185">Reference proteome</keyword>
<dbReference type="SUPFAM" id="SSF56601">
    <property type="entry name" value="beta-lactamase/transpeptidase-like"/>
    <property type="match status" value="1"/>
</dbReference>
<dbReference type="InterPro" id="IPR050491">
    <property type="entry name" value="AmpC-like"/>
</dbReference>
<dbReference type="OrthoDB" id="5946976at2759"/>
<dbReference type="Pfam" id="PF07930">
    <property type="entry name" value="DAP_B"/>
    <property type="match status" value="1"/>
</dbReference>
<evidence type="ECO:0000256" key="3">
    <source>
        <dbReference type="ARBA" id="ARBA00023136"/>
    </source>
</evidence>
<protein>
    <submittedName>
        <fullName evidence="7">Beta-lactamase/transpeptidase-like protein</fullName>
    </submittedName>
</protein>
<dbReference type="InterPro" id="IPR001466">
    <property type="entry name" value="Beta-lactam-related"/>
</dbReference>
<name>A0A9W9PGF7_9EURO</name>
<reference evidence="7" key="2">
    <citation type="journal article" date="2023" name="IMA Fungus">
        <title>Comparative genomic study of the Penicillium genus elucidates a diverse pangenome and 15 lateral gene transfer events.</title>
        <authorList>
            <person name="Petersen C."/>
            <person name="Sorensen T."/>
            <person name="Nielsen M.R."/>
            <person name="Sondergaard T.E."/>
            <person name="Sorensen J.L."/>
            <person name="Fitzpatrick D.A."/>
            <person name="Frisvad J.C."/>
            <person name="Nielsen K.L."/>
        </authorList>
    </citation>
    <scope>NUCLEOTIDE SEQUENCE</scope>
    <source>
        <strain evidence="7">IBT 19713</strain>
    </source>
</reference>
<organism evidence="7 8">
    <name type="scientific">Penicillium chermesinum</name>
    <dbReference type="NCBI Taxonomy" id="63820"/>
    <lineage>
        <taxon>Eukaryota</taxon>
        <taxon>Fungi</taxon>
        <taxon>Dikarya</taxon>
        <taxon>Ascomycota</taxon>
        <taxon>Pezizomycotina</taxon>
        <taxon>Eurotiomycetes</taxon>
        <taxon>Eurotiomycetidae</taxon>
        <taxon>Eurotiales</taxon>
        <taxon>Aspergillaceae</taxon>
        <taxon>Penicillium</taxon>
    </lineage>
</organism>
<feature type="domain" description="D-aminopeptidase" evidence="6">
    <location>
        <begin position="354"/>
        <end position="534"/>
    </location>
</feature>
<dbReference type="PANTHER" id="PTHR46825:SF11">
    <property type="entry name" value="PENICILLIN-BINDING PROTEIN 4"/>
    <property type="match status" value="1"/>
</dbReference>
<accession>A0A9W9PGF7</accession>
<evidence type="ECO:0000256" key="4">
    <source>
        <dbReference type="ARBA" id="ARBA00038215"/>
    </source>
</evidence>
<dbReference type="InterPro" id="IPR012856">
    <property type="entry name" value="DAP_B_dom"/>
</dbReference>
<evidence type="ECO:0000313" key="7">
    <source>
        <dbReference type="EMBL" id="KAJ5246409.1"/>
    </source>
</evidence>
<evidence type="ECO:0000256" key="2">
    <source>
        <dbReference type="ARBA" id="ARBA00022438"/>
    </source>
</evidence>
<dbReference type="PANTHER" id="PTHR46825">
    <property type="entry name" value="D-ALANYL-D-ALANINE-CARBOXYPEPTIDASE/ENDOPEPTIDASE AMPH"/>
    <property type="match status" value="1"/>
</dbReference>
<proteinExistence type="inferred from homology"/>
<dbReference type="Proteomes" id="UP001150941">
    <property type="component" value="Unassembled WGS sequence"/>
</dbReference>
<evidence type="ECO:0000313" key="8">
    <source>
        <dbReference type="Proteomes" id="UP001150941"/>
    </source>
</evidence>
<dbReference type="SUPFAM" id="SSF50886">
    <property type="entry name" value="D-aminopeptidase, middle and C-terminal domains"/>
    <property type="match status" value="2"/>
</dbReference>
<sequence length="537" mass="59474">MAVDKQRVKEILDDIALRYRGPGGAIAVLKDGEVIGQRVWGYADLDQLIPMEPQTQMPICSISKQFVCALLLDLQRNPPPAVAAKGDIQKQFSEKLAELLQPDLIERSGLKLEHLHSMQSGLRDYWAMTTLWGVKPDGEFLIERDCPPALARTKSTHFEPGAEFSYCNINFHALGQIIERVTGEPLGKLLKERILDPAGMDTAFLCPNTARHPPPCVGYEGSESTGYVPAVNRMEWAGDAGIVASLNDMISYEKYLDRLFGTEQSWYRTAIEPKEYSDGAAAPYNYGLAHVKLGEVDTYGHGGALRGYRIHRRHAPHERLSAVVFLNHEAAADSAVADALRGILDIPKPAYPSVQPDPAWFGSFLDEDSRLTVTVTKGWNAGDLTINYEGSPETIKLVDPKTSLGSDITASIDGDVLKMHRVLENRKLHARRLVWRESAAKDESLKGTYRCEDVDSVFHCTGEAGMLYGVFEGYLGRGLPTPMRYLGDDVWVVTCPRGLDAPAPGDWTVVLRRNENNEVTGFTIGCWLARGMDFVKI</sequence>
<evidence type="ECO:0000259" key="5">
    <source>
        <dbReference type="Pfam" id="PF00144"/>
    </source>
</evidence>
<evidence type="ECO:0000256" key="1">
    <source>
        <dbReference type="ARBA" id="ARBA00004370"/>
    </source>
</evidence>
<dbReference type="InterPro" id="IPR027279">
    <property type="entry name" value="D_amino_pept/lipop_sf"/>
</dbReference>
<dbReference type="GO" id="GO:0016020">
    <property type="term" value="C:membrane"/>
    <property type="evidence" value="ECO:0007669"/>
    <property type="project" value="UniProtKB-SubCell"/>
</dbReference>
<comment type="similarity">
    <text evidence="4">Belongs to the peptidase S12 family.</text>
</comment>
<dbReference type="GO" id="GO:0004177">
    <property type="term" value="F:aminopeptidase activity"/>
    <property type="evidence" value="ECO:0007669"/>
    <property type="project" value="UniProtKB-KW"/>
</dbReference>
<dbReference type="InterPro" id="IPR012338">
    <property type="entry name" value="Beta-lactam/transpept-like"/>
</dbReference>
<comment type="subcellular location">
    <subcellularLocation>
        <location evidence="1">Membrane</location>
    </subcellularLocation>
</comment>
<dbReference type="Gene3D" id="2.40.128.50">
    <property type="match status" value="2"/>
</dbReference>
<keyword evidence="3" id="KW-0472">Membrane</keyword>
<dbReference type="RefSeq" id="XP_058333830.1">
    <property type="nucleotide sequence ID" value="XM_058470689.1"/>
</dbReference>
<dbReference type="EMBL" id="JAPQKS010000002">
    <property type="protein sequence ID" value="KAJ5246409.1"/>
    <property type="molecule type" value="Genomic_DNA"/>
</dbReference>
<feature type="domain" description="Beta-lactamase-related" evidence="5">
    <location>
        <begin position="18"/>
        <end position="339"/>
    </location>
</feature>
<dbReference type="Pfam" id="PF00144">
    <property type="entry name" value="Beta-lactamase"/>
    <property type="match status" value="1"/>
</dbReference>
<dbReference type="Gene3D" id="3.40.710.10">
    <property type="entry name" value="DD-peptidase/beta-lactamase superfamily"/>
    <property type="match status" value="1"/>
</dbReference>
<dbReference type="NCBIfam" id="NF009622">
    <property type="entry name" value="PRK13128.1"/>
    <property type="match status" value="1"/>
</dbReference>
<keyword evidence="2" id="KW-0031">Aminopeptidase</keyword>
<keyword evidence="2" id="KW-0645">Protease</keyword>
<dbReference type="AlphaFoldDB" id="A0A9W9PGF7"/>
<comment type="caution">
    <text evidence="7">The sequence shown here is derived from an EMBL/GenBank/DDBJ whole genome shotgun (WGS) entry which is preliminary data.</text>
</comment>
<reference evidence="7" key="1">
    <citation type="submission" date="2022-11" db="EMBL/GenBank/DDBJ databases">
        <authorList>
            <person name="Petersen C."/>
        </authorList>
    </citation>
    <scope>NUCLEOTIDE SEQUENCE</scope>
    <source>
        <strain evidence="7">IBT 19713</strain>
    </source>
</reference>